<evidence type="ECO:0000313" key="8">
    <source>
        <dbReference type="EMBL" id="SFC58448.1"/>
    </source>
</evidence>
<dbReference type="GO" id="GO:0071973">
    <property type="term" value="P:bacterial-type flagellum-dependent cell motility"/>
    <property type="evidence" value="ECO:0007669"/>
    <property type="project" value="InterPro"/>
</dbReference>
<evidence type="ECO:0000256" key="5">
    <source>
        <dbReference type="ARBA" id="ARBA00024934"/>
    </source>
</evidence>
<accession>A0A0F5PY17</accession>
<keyword evidence="4 6" id="KW-0975">Bacterial flagellum</keyword>
<dbReference type="RefSeq" id="WP_046170383.1">
    <property type="nucleotide sequence ID" value="NZ_FOMB01000007.1"/>
</dbReference>
<dbReference type="PIRSF" id="PIRSF002889">
    <property type="entry name" value="Rod_FlgB"/>
    <property type="match status" value="1"/>
</dbReference>
<dbReference type="InterPro" id="IPR006300">
    <property type="entry name" value="FlgB"/>
</dbReference>
<dbReference type="NCBIfam" id="NF004654">
    <property type="entry name" value="PRK06004.1"/>
    <property type="match status" value="1"/>
</dbReference>
<proteinExistence type="inferred from homology"/>
<reference evidence="7 9" key="1">
    <citation type="submission" date="2015-03" db="EMBL/GenBank/DDBJ databases">
        <authorList>
            <person name="Lepp D."/>
            <person name="Hassan Y.I."/>
            <person name="Li X.-Z."/>
            <person name="Zhou T."/>
        </authorList>
    </citation>
    <scope>NUCLEOTIDE SEQUENCE [LARGE SCALE GENOMIC DNA]</scope>
    <source>
        <strain evidence="7 9">Cr7-05</strain>
    </source>
</reference>
<gene>
    <name evidence="8" type="ORF">SAMN04488059_10774</name>
    <name evidence="7" type="ORF">WH91_07520</name>
</gene>
<evidence type="ECO:0000313" key="7">
    <source>
        <dbReference type="EMBL" id="KKC33547.1"/>
    </source>
</evidence>
<name>A0A0F5PY17_9HYPH</name>
<dbReference type="EMBL" id="LAPV01000086">
    <property type="protein sequence ID" value="KKC33547.1"/>
    <property type="molecule type" value="Genomic_DNA"/>
</dbReference>
<dbReference type="Proteomes" id="UP000033519">
    <property type="component" value="Unassembled WGS sequence"/>
</dbReference>
<evidence type="ECO:0000313" key="9">
    <source>
        <dbReference type="Proteomes" id="UP000033519"/>
    </source>
</evidence>
<dbReference type="GO" id="GO:0030694">
    <property type="term" value="C:bacterial-type flagellum basal body, rod"/>
    <property type="evidence" value="ECO:0007669"/>
    <property type="project" value="InterPro"/>
</dbReference>
<dbReference type="Proteomes" id="UP000182258">
    <property type="component" value="Unassembled WGS sequence"/>
</dbReference>
<dbReference type="OrthoDB" id="9788334at2"/>
<evidence type="ECO:0000256" key="3">
    <source>
        <dbReference type="ARBA" id="ARBA00014376"/>
    </source>
</evidence>
<evidence type="ECO:0000256" key="1">
    <source>
        <dbReference type="ARBA" id="ARBA00004117"/>
    </source>
</evidence>
<organism evidence="8 10">
    <name type="scientific">Devosia psychrophila</name>
    <dbReference type="NCBI Taxonomy" id="728005"/>
    <lineage>
        <taxon>Bacteria</taxon>
        <taxon>Pseudomonadati</taxon>
        <taxon>Pseudomonadota</taxon>
        <taxon>Alphaproteobacteria</taxon>
        <taxon>Hyphomicrobiales</taxon>
        <taxon>Devosiaceae</taxon>
        <taxon>Devosia</taxon>
    </lineage>
</organism>
<sequence>MGLMNMPVFAALTDKMRWHQSRQGLLAENVANAETPGYRGRDLEQYDFARRASGFSSATVTTTATQPTHFSVSSGESSAFGAQQMANFEITPEGNGVSLEDEMMKVTTNSMDYQAATSLYQKSIKILKTAMGRQS</sequence>
<evidence type="ECO:0000256" key="4">
    <source>
        <dbReference type="ARBA" id="ARBA00023143"/>
    </source>
</evidence>
<evidence type="ECO:0000256" key="6">
    <source>
        <dbReference type="PIRNR" id="PIRNR002889"/>
    </source>
</evidence>
<comment type="subcellular location">
    <subcellularLocation>
        <location evidence="1 6">Bacterial flagellum basal body</location>
    </subcellularLocation>
</comment>
<keyword evidence="8" id="KW-0966">Cell projection</keyword>
<keyword evidence="9" id="KW-1185">Reference proteome</keyword>
<evidence type="ECO:0000313" key="10">
    <source>
        <dbReference type="Proteomes" id="UP000182258"/>
    </source>
</evidence>
<dbReference type="NCBIfam" id="TIGR01396">
    <property type="entry name" value="FlgB"/>
    <property type="match status" value="1"/>
</dbReference>
<comment type="subunit">
    <text evidence="6">The basal body constitutes a major portion of the flagellar organelle and consists of a number of rings mounted on a central rod.</text>
</comment>
<reference evidence="8 10" key="2">
    <citation type="submission" date="2016-10" db="EMBL/GenBank/DDBJ databases">
        <authorList>
            <person name="de Groot N.N."/>
        </authorList>
    </citation>
    <scope>NUCLEOTIDE SEQUENCE [LARGE SCALE GENOMIC DNA]</scope>
    <source>
        <strain evidence="8 10">CGMCC 1.10210</strain>
    </source>
</reference>
<comment type="function">
    <text evidence="5 6">Structural component of flagellum, the bacterial motility apparatus. Part of the rod structure of flagellar basal body.</text>
</comment>
<dbReference type="EMBL" id="FOMB01000007">
    <property type="protein sequence ID" value="SFC58448.1"/>
    <property type="molecule type" value="Genomic_DNA"/>
</dbReference>
<dbReference type="PATRIC" id="fig|728005.3.peg.4009"/>
<dbReference type="STRING" id="728005.SAMN04488059_10774"/>
<comment type="similarity">
    <text evidence="2 6">Belongs to the flagella basal body rod proteins family.</text>
</comment>
<protein>
    <recommendedName>
        <fullName evidence="3 6">Flagellar basal body rod protein FlgB</fullName>
    </recommendedName>
</protein>
<keyword evidence="8" id="KW-0969">Cilium</keyword>
<keyword evidence="8" id="KW-0282">Flagellum</keyword>
<dbReference type="AlphaFoldDB" id="A0A0F5PY17"/>
<evidence type="ECO:0000256" key="2">
    <source>
        <dbReference type="ARBA" id="ARBA00009677"/>
    </source>
</evidence>